<keyword evidence="7 8" id="KW-0862">Zinc</keyword>
<keyword evidence="9" id="KW-0175">Coiled coil</keyword>
<evidence type="ECO:0000313" key="13">
    <source>
        <dbReference type="Proteomes" id="UP000694844"/>
    </source>
</evidence>
<sequence>MPAMTFHNCALMMRVNKILTTTMPSESPAVPAQTEKPQHYLYLKEFRTQQCPLFLQHKCTQHRPFTCFHWHFMNQRRRRPIRKRDGTFNYSPDVYCTKYDDTNGLCPDGDECPFLHRTAGDTERRYHLRYYKTGTCVYETDSKGNCVKNGPHCAFAHGAHDLRPPIYDIRELQGVETPDLKASLGSSSGTPSSLEKDKILAEDPKWNDTNYVLANYKTEPCKRPPRLCRQGYACPSFHNTRDRRRSPKKCKYRSTPCPNVKHGDDWGDPTQCENGDNCAYCHTRTEQQFHPEIYKSTKCNDMVQTGYCPRGPFCAFAHVEQEITTQRDVLSTSENSLAAFMSTVLPIAENPPSIYNINTTNDHHSIQKGVSCRKRDAWWNMVNRPFPEECFLAIDVLKCFVYFKTQNGSTSSPKLPDPIGKERANSIPSNNLVGNAHLHASSPLPEPIGKGRSSSTSSSITSDSGFYQRFPGSEREDSQMVSMKLRQQLQSIDSDHSIDLVEKAKRKQNLLMLHSLTFSTSTTPSPVANQQPTVSTMSPLAPAFYPPGDTVGSVVGHALDDLNLDDIDINSIDRELDKDEVNSLSSSLSAGIPTSGFGAQSIPIGIPGGLQRGSIGSLSQSPPSPFGSFSHSLLTGNQKHESGEQNLSLLGYHNHNKFNDVNSMSPRSGPGGPHSPLYSSSNLSNSSQGPDMQKLREEFQHYKTRQEHWEQAYSQAKSACEAWKREAEESIRKAKSAEEEKARVEKQRDEALGRISKMQLDLDKIGGSNSVKLLHQMNEIENVPIPQLRQIQQQLKMDIDRLEKVIAYQQNMKCISCQDRKRSVTCLPCNHQVVCELCVGKTADCPLCHVPRTNYRL</sequence>
<feature type="domain" description="C3H1-type" evidence="12">
    <location>
        <begin position="90"/>
        <end position="119"/>
    </location>
</feature>
<dbReference type="InterPro" id="IPR045234">
    <property type="entry name" value="Unkempt-like"/>
</dbReference>
<proteinExistence type="inferred from homology"/>
<feature type="domain" description="C3H1-type" evidence="12">
    <location>
        <begin position="293"/>
        <end position="321"/>
    </location>
</feature>
<dbReference type="Gene3D" id="3.30.40.10">
    <property type="entry name" value="Zinc/RING finger domain, C3HC4 (zinc finger)"/>
    <property type="match status" value="1"/>
</dbReference>
<dbReference type="AlphaFoldDB" id="A0A8B8CFS2"/>
<feature type="compositionally biased region" description="Low complexity" evidence="10">
    <location>
        <begin position="453"/>
        <end position="464"/>
    </location>
</feature>
<dbReference type="PANTHER" id="PTHR14493">
    <property type="entry name" value="UNKEMPT FAMILY MEMBER"/>
    <property type="match status" value="1"/>
</dbReference>
<name>A0A8B8CFS2_CRAVI</name>
<feature type="zinc finger region" description="C3H1-type" evidence="8">
    <location>
        <begin position="90"/>
        <end position="119"/>
    </location>
</feature>
<dbReference type="Pfam" id="PF00642">
    <property type="entry name" value="zf-CCCH"/>
    <property type="match status" value="1"/>
</dbReference>
<evidence type="ECO:0000256" key="1">
    <source>
        <dbReference type="ARBA" id="ARBA00004496"/>
    </source>
</evidence>
<feature type="region of interest" description="Disordered" evidence="10">
    <location>
        <begin position="658"/>
        <end position="691"/>
    </location>
</feature>
<keyword evidence="13" id="KW-1185">Reference proteome</keyword>
<evidence type="ECO:0000256" key="6">
    <source>
        <dbReference type="ARBA" id="ARBA00022771"/>
    </source>
</evidence>
<organism evidence="13 14">
    <name type="scientific">Crassostrea virginica</name>
    <name type="common">Eastern oyster</name>
    <dbReference type="NCBI Taxonomy" id="6565"/>
    <lineage>
        <taxon>Eukaryota</taxon>
        <taxon>Metazoa</taxon>
        <taxon>Spiralia</taxon>
        <taxon>Lophotrochozoa</taxon>
        <taxon>Mollusca</taxon>
        <taxon>Bivalvia</taxon>
        <taxon>Autobranchia</taxon>
        <taxon>Pteriomorphia</taxon>
        <taxon>Ostreida</taxon>
        <taxon>Ostreoidea</taxon>
        <taxon>Ostreidae</taxon>
        <taxon>Crassostrea</taxon>
    </lineage>
</organism>
<feature type="region of interest" description="Disordered" evidence="10">
    <location>
        <begin position="613"/>
        <end position="641"/>
    </location>
</feature>
<feature type="region of interest" description="Disordered" evidence="10">
    <location>
        <begin position="435"/>
        <end position="481"/>
    </location>
</feature>
<feature type="coiled-coil region" evidence="9">
    <location>
        <begin position="692"/>
        <end position="754"/>
    </location>
</feature>
<comment type="similarity">
    <text evidence="2">Belongs to the unkempt family.</text>
</comment>
<feature type="compositionally biased region" description="Low complexity" evidence="10">
    <location>
        <begin position="616"/>
        <end position="634"/>
    </location>
</feature>
<evidence type="ECO:0000256" key="3">
    <source>
        <dbReference type="ARBA" id="ARBA00022490"/>
    </source>
</evidence>
<feature type="domain" description="C3H1-type" evidence="12">
    <location>
        <begin position="251"/>
        <end position="285"/>
    </location>
</feature>
<evidence type="ECO:0000256" key="10">
    <source>
        <dbReference type="SAM" id="MobiDB-lite"/>
    </source>
</evidence>
<feature type="zinc finger region" description="C3H1-type" evidence="8">
    <location>
        <begin position="293"/>
        <end position="321"/>
    </location>
</feature>
<dbReference type="Pfam" id="PF23035">
    <property type="entry name" value="zf-CCCH_UNK-like_4th"/>
    <property type="match status" value="1"/>
</dbReference>
<reference evidence="14" key="1">
    <citation type="submission" date="2025-08" db="UniProtKB">
        <authorList>
            <consortium name="RefSeq"/>
        </authorList>
    </citation>
    <scope>IDENTIFICATION</scope>
    <source>
        <tissue evidence="14">Whole sample</tissue>
    </source>
</reference>
<evidence type="ECO:0000256" key="9">
    <source>
        <dbReference type="SAM" id="Coils"/>
    </source>
</evidence>
<dbReference type="SUPFAM" id="SSF90229">
    <property type="entry name" value="CCCH zinc finger"/>
    <property type="match status" value="1"/>
</dbReference>
<dbReference type="Pfam" id="PF25427">
    <property type="entry name" value="zf-CCCH_UNK"/>
    <property type="match status" value="1"/>
</dbReference>
<dbReference type="Gene3D" id="4.10.1000.10">
    <property type="entry name" value="Zinc finger, CCCH-type"/>
    <property type="match status" value="2"/>
</dbReference>
<dbReference type="InterPro" id="IPR013083">
    <property type="entry name" value="Znf_RING/FYVE/PHD"/>
</dbReference>
<dbReference type="RefSeq" id="XP_022314647.1">
    <property type="nucleotide sequence ID" value="XM_022458939.1"/>
</dbReference>
<dbReference type="Pfam" id="PF18384">
    <property type="entry name" value="zf_CCCH_5"/>
    <property type="match status" value="1"/>
</dbReference>
<dbReference type="InterPro" id="IPR057296">
    <property type="entry name" value="UNK_Znf_5"/>
</dbReference>
<dbReference type="InterPro" id="IPR057295">
    <property type="entry name" value="UNK_Znf_4"/>
</dbReference>
<dbReference type="Pfam" id="PF23261">
    <property type="entry name" value="zf-CCCH_11"/>
    <property type="match status" value="1"/>
</dbReference>
<keyword evidence="6 8" id="KW-0863">Zinc-finger</keyword>
<protein>
    <submittedName>
        <fullName evidence="14">RING finger protein unkempt homolog isoform X1</fullName>
    </submittedName>
</protein>
<dbReference type="InterPro" id="IPR040594">
    <property type="entry name" value="UNK_Znf_1"/>
</dbReference>
<dbReference type="Proteomes" id="UP000694844">
    <property type="component" value="Chromosome 2"/>
</dbReference>
<dbReference type="SMART" id="SM00356">
    <property type="entry name" value="ZnF_C3H1"/>
    <property type="match status" value="5"/>
</dbReference>
<dbReference type="OrthoDB" id="20534at2759"/>
<dbReference type="InterPro" id="IPR001841">
    <property type="entry name" value="Znf_RING"/>
</dbReference>
<dbReference type="Pfam" id="PF13920">
    <property type="entry name" value="zf-C3HC4_3"/>
    <property type="match status" value="1"/>
</dbReference>
<keyword evidence="4 8" id="KW-0479">Metal-binding</keyword>
<gene>
    <name evidence="14" type="primary">LOC111119101</name>
</gene>
<feature type="domain" description="C3H1-type" evidence="12">
    <location>
        <begin position="130"/>
        <end position="160"/>
    </location>
</feature>
<evidence type="ECO:0000313" key="14">
    <source>
        <dbReference type="RefSeq" id="XP_022314647.1"/>
    </source>
</evidence>
<accession>A0A8B8CFS2</accession>
<comment type="subcellular location">
    <subcellularLocation>
        <location evidence="1">Cytoplasm</location>
    </subcellularLocation>
</comment>
<dbReference type="CDD" id="cd16614">
    <property type="entry name" value="RING-HC_UNK-like"/>
    <property type="match status" value="1"/>
</dbReference>
<evidence type="ECO:0000256" key="8">
    <source>
        <dbReference type="PROSITE-ProRule" id="PRU00723"/>
    </source>
</evidence>
<evidence type="ECO:0000256" key="5">
    <source>
        <dbReference type="ARBA" id="ARBA00022737"/>
    </source>
</evidence>
<dbReference type="KEGG" id="cvn:111119101"/>
<dbReference type="GeneID" id="111119101"/>
<dbReference type="PROSITE" id="PS50089">
    <property type="entry name" value="ZF_RING_2"/>
    <property type="match status" value="1"/>
</dbReference>
<dbReference type="GO" id="GO:0005737">
    <property type="term" value="C:cytoplasm"/>
    <property type="evidence" value="ECO:0007669"/>
    <property type="project" value="UniProtKB-SubCell"/>
</dbReference>
<evidence type="ECO:0000259" key="12">
    <source>
        <dbReference type="PROSITE" id="PS50103"/>
    </source>
</evidence>
<keyword evidence="3" id="KW-0963">Cytoplasm</keyword>
<feature type="zinc finger region" description="C3H1-type" evidence="8">
    <location>
        <begin position="251"/>
        <end position="285"/>
    </location>
</feature>
<dbReference type="GO" id="GO:0008270">
    <property type="term" value="F:zinc ion binding"/>
    <property type="evidence" value="ECO:0007669"/>
    <property type="project" value="UniProtKB-KW"/>
</dbReference>
<evidence type="ECO:0000256" key="2">
    <source>
        <dbReference type="ARBA" id="ARBA00008808"/>
    </source>
</evidence>
<dbReference type="InterPro" id="IPR000571">
    <property type="entry name" value="Znf_CCCH"/>
</dbReference>
<evidence type="ECO:0000259" key="11">
    <source>
        <dbReference type="PROSITE" id="PS50089"/>
    </source>
</evidence>
<feature type="compositionally biased region" description="Low complexity" evidence="10">
    <location>
        <begin position="663"/>
        <end position="687"/>
    </location>
</feature>
<feature type="zinc finger region" description="C3H1-type" evidence="8">
    <location>
        <begin position="130"/>
        <end position="160"/>
    </location>
</feature>
<dbReference type="PANTHER" id="PTHR14493:SF50">
    <property type="entry name" value="RING FINGER PROTEIN UNKEMPT"/>
    <property type="match status" value="1"/>
</dbReference>
<evidence type="ECO:0000256" key="7">
    <source>
        <dbReference type="ARBA" id="ARBA00022833"/>
    </source>
</evidence>
<keyword evidence="5" id="KW-0677">Repeat</keyword>
<evidence type="ECO:0000256" key="4">
    <source>
        <dbReference type="ARBA" id="ARBA00022723"/>
    </source>
</evidence>
<dbReference type="InterPro" id="IPR036855">
    <property type="entry name" value="Znf_CCCH_sf"/>
</dbReference>
<dbReference type="PROSITE" id="PS50103">
    <property type="entry name" value="ZF_C3H1"/>
    <property type="match status" value="4"/>
</dbReference>
<feature type="domain" description="RING-type" evidence="11">
    <location>
        <begin position="814"/>
        <end position="849"/>
    </location>
</feature>